<accession>A0A5C5TZ24</accession>
<name>A0A5C5TZ24_9GAMM</name>
<keyword evidence="3" id="KW-1185">Reference proteome</keyword>
<organism evidence="2 3">
    <name type="scientific">Luteimonas wenzhouensis</name>
    <dbReference type="NCBI Taxonomy" id="2599615"/>
    <lineage>
        <taxon>Bacteria</taxon>
        <taxon>Pseudomonadati</taxon>
        <taxon>Pseudomonadota</taxon>
        <taxon>Gammaproteobacteria</taxon>
        <taxon>Lysobacterales</taxon>
        <taxon>Lysobacteraceae</taxon>
        <taxon>Luteimonas</taxon>
    </lineage>
</organism>
<feature type="chain" id="PRO_5023006637" description="Outer membrane protein beta-barrel domain-containing protein" evidence="1">
    <location>
        <begin position="24"/>
        <end position="267"/>
    </location>
</feature>
<dbReference type="RefSeq" id="WP_146312756.1">
    <property type="nucleotide sequence ID" value="NZ_VOHE01000004.1"/>
</dbReference>
<evidence type="ECO:0008006" key="4">
    <source>
        <dbReference type="Google" id="ProtNLM"/>
    </source>
</evidence>
<keyword evidence="1" id="KW-0732">Signal</keyword>
<evidence type="ECO:0000313" key="2">
    <source>
        <dbReference type="EMBL" id="TWT18937.1"/>
    </source>
</evidence>
<evidence type="ECO:0000256" key="1">
    <source>
        <dbReference type="SAM" id="SignalP"/>
    </source>
</evidence>
<dbReference type="EMBL" id="VOHE01000004">
    <property type="protein sequence ID" value="TWT18937.1"/>
    <property type="molecule type" value="Genomic_DNA"/>
</dbReference>
<dbReference type="AlphaFoldDB" id="A0A5C5TZ24"/>
<feature type="signal peptide" evidence="1">
    <location>
        <begin position="1"/>
        <end position="23"/>
    </location>
</feature>
<dbReference type="OrthoDB" id="597163at2"/>
<protein>
    <recommendedName>
        <fullName evidence="4">Outer membrane protein beta-barrel domain-containing protein</fullName>
    </recommendedName>
</protein>
<dbReference type="PROSITE" id="PS51257">
    <property type="entry name" value="PROKAR_LIPOPROTEIN"/>
    <property type="match status" value="1"/>
</dbReference>
<dbReference type="Proteomes" id="UP000315949">
    <property type="component" value="Unassembled WGS sequence"/>
</dbReference>
<evidence type="ECO:0000313" key="3">
    <source>
        <dbReference type="Proteomes" id="UP000315949"/>
    </source>
</evidence>
<sequence length="267" mass="29355">MNKTFLSCAIGATLLACPLFAQADDDRFTLRLGAMQAEAESRFSADAEFGGQAYAYESGRYTLGDRTVPRAEGIFRIGNRHRLLFNYFRYAQDRDYALGQDLVLGDTTIPAGTTARFDTEFDLGGLVYDFAVVESPTASIGLQLGAQRAKLAAEVAVDSDDGRFTARQSETGTAPVVGVRLGFNTADQRWRFVAQGQYLDADWGDFGDYDGDLTRANALVEYRFTQNFGIHAGYDWFKLNVRRHGGDATVGLDQRFHGPMAGVTLAF</sequence>
<reference evidence="2 3" key="1">
    <citation type="submission" date="2019-07" db="EMBL/GenBank/DDBJ databases">
        <title>Luteimonas sp. YD-1 nov., isolated from acidic soil.</title>
        <authorList>
            <person name="Zhou J."/>
        </authorList>
    </citation>
    <scope>NUCLEOTIDE SEQUENCE [LARGE SCALE GENOMIC DNA]</scope>
    <source>
        <strain evidence="2 3">YD-1</strain>
    </source>
</reference>
<proteinExistence type="predicted"/>
<comment type="caution">
    <text evidence="2">The sequence shown here is derived from an EMBL/GenBank/DDBJ whole genome shotgun (WGS) entry which is preliminary data.</text>
</comment>
<gene>
    <name evidence="2" type="ORF">FQY79_09930</name>
</gene>